<reference evidence="4" key="1">
    <citation type="submission" date="2022-06" db="EMBL/GenBank/DDBJ databases">
        <authorList>
            <person name="Ping M."/>
        </authorList>
    </citation>
    <scope>NUCLEOTIDE SEQUENCE</scope>
    <source>
        <strain evidence="4">JCM11759T</strain>
    </source>
</reference>
<keyword evidence="5" id="KW-1185">Reference proteome</keyword>
<organism evidence="4 5">
    <name type="scientific">Nocardiopsis exhalans</name>
    <dbReference type="NCBI Taxonomy" id="163604"/>
    <lineage>
        <taxon>Bacteria</taxon>
        <taxon>Bacillati</taxon>
        <taxon>Actinomycetota</taxon>
        <taxon>Actinomycetes</taxon>
        <taxon>Streptosporangiales</taxon>
        <taxon>Nocardiopsidaceae</taxon>
        <taxon>Nocardiopsis</taxon>
    </lineage>
</organism>
<feature type="domain" description="HTH crp-type" evidence="3">
    <location>
        <begin position="263"/>
        <end position="312"/>
    </location>
</feature>
<proteinExistence type="predicted"/>
<evidence type="ECO:0000313" key="4">
    <source>
        <dbReference type="EMBL" id="USY20413.1"/>
    </source>
</evidence>
<dbReference type="InterPro" id="IPR001845">
    <property type="entry name" value="HTH_ArsR_DNA-bd_dom"/>
</dbReference>
<dbReference type="EMBL" id="CP099837">
    <property type="protein sequence ID" value="USY20413.1"/>
    <property type="molecule type" value="Genomic_DNA"/>
</dbReference>
<gene>
    <name evidence="4" type="ORF">NE857_01750</name>
</gene>
<accession>A0ABY5DBG8</accession>
<dbReference type="Gene3D" id="1.10.10.10">
    <property type="entry name" value="Winged helix-like DNA-binding domain superfamily/Winged helix DNA-binding domain"/>
    <property type="match status" value="1"/>
</dbReference>
<evidence type="ECO:0000259" key="3">
    <source>
        <dbReference type="SMART" id="SM00419"/>
    </source>
</evidence>
<evidence type="ECO:0000313" key="5">
    <source>
        <dbReference type="Proteomes" id="UP001055940"/>
    </source>
</evidence>
<dbReference type="SUPFAM" id="SSF46785">
    <property type="entry name" value="Winged helix' DNA-binding domain"/>
    <property type="match status" value="1"/>
</dbReference>
<dbReference type="CDD" id="cd00090">
    <property type="entry name" value="HTH_ARSR"/>
    <property type="match status" value="1"/>
</dbReference>
<name>A0ABY5DBG8_9ACTN</name>
<dbReference type="InterPro" id="IPR011991">
    <property type="entry name" value="ArsR-like_HTH"/>
</dbReference>
<protein>
    <submittedName>
        <fullName evidence="4">Winged helix-turn-helix domain-containing protein</fullName>
    </submittedName>
</protein>
<dbReference type="InterPro" id="IPR036388">
    <property type="entry name" value="WH-like_DNA-bd_sf"/>
</dbReference>
<dbReference type="Proteomes" id="UP001055940">
    <property type="component" value="Chromosome"/>
</dbReference>
<dbReference type="RefSeq" id="WP_254419482.1">
    <property type="nucleotide sequence ID" value="NZ_BAAAJB010000050.1"/>
</dbReference>
<evidence type="ECO:0000259" key="2">
    <source>
        <dbReference type="SMART" id="SM00418"/>
    </source>
</evidence>
<sequence length="350" mass="37976">MIELTFSTEEITGSRFAVSPLWEVVAARIQLTRAAPDPVHRVWAEEVSDRVRSSEREWPMFSELVRPGSRIVPALVCPVPSLAMPDLPLELAAVRAQSAEFVRASLELVSEVRGPEVDRLRDEPENGLRQLADEVEAYWETAVAPYWPRVLSLLEGEVLYRARRLAEGGVGHAFADLDPRIRWKGPTLRVPSKMVDGPRDLDGRGLVLTPSVFVHPGVWHILSPLAPPTVRYPARGVGTLWERRTSAVPEALAGVLGRTRALLLSELDTPASHGDLARRTGRSKASVSEALTALRRAGLVSAHRTGRYVLHARTGIGEALVAGVRPDPVAGAGTAKPADQPTIGRSSGSS</sequence>
<evidence type="ECO:0000256" key="1">
    <source>
        <dbReference type="SAM" id="MobiDB-lite"/>
    </source>
</evidence>
<feature type="region of interest" description="Disordered" evidence="1">
    <location>
        <begin position="326"/>
        <end position="350"/>
    </location>
</feature>
<feature type="domain" description="HTH arsR-type" evidence="2">
    <location>
        <begin position="250"/>
        <end position="325"/>
    </location>
</feature>
<dbReference type="InterPro" id="IPR012318">
    <property type="entry name" value="HTH_CRP"/>
</dbReference>
<dbReference type="InterPro" id="IPR036390">
    <property type="entry name" value="WH_DNA-bd_sf"/>
</dbReference>
<dbReference type="SMART" id="SM00419">
    <property type="entry name" value="HTH_CRP"/>
    <property type="match status" value="1"/>
</dbReference>
<dbReference type="SMART" id="SM00418">
    <property type="entry name" value="HTH_ARSR"/>
    <property type="match status" value="1"/>
</dbReference>